<dbReference type="Gramene" id="KQL05245">
    <property type="protein sequence ID" value="KQL05245"/>
    <property type="gene ID" value="SETIT_005358mg"/>
</dbReference>
<name>K3XTV1_SETIT</name>
<dbReference type="EnsemblPlants" id="KQL05245">
    <property type="protein sequence ID" value="KQL05245"/>
    <property type="gene ID" value="SETIT_005358mg"/>
</dbReference>
<protein>
    <submittedName>
        <fullName evidence="1">Uncharacterized protein</fullName>
    </submittedName>
</protein>
<dbReference type="EMBL" id="AGNK02003020">
    <property type="status" value="NOT_ANNOTATED_CDS"/>
    <property type="molecule type" value="Genomic_DNA"/>
</dbReference>
<dbReference type="HOGENOM" id="CLU_3400103_0_0_1"/>
<keyword evidence="2" id="KW-1185">Reference proteome</keyword>
<dbReference type="InParanoid" id="K3XTV1"/>
<accession>K3XTV1</accession>
<dbReference type="AlphaFoldDB" id="K3XTV1"/>
<proteinExistence type="predicted"/>
<organism evidence="1 2">
    <name type="scientific">Setaria italica</name>
    <name type="common">Foxtail millet</name>
    <name type="synonym">Panicum italicum</name>
    <dbReference type="NCBI Taxonomy" id="4555"/>
    <lineage>
        <taxon>Eukaryota</taxon>
        <taxon>Viridiplantae</taxon>
        <taxon>Streptophyta</taxon>
        <taxon>Embryophyta</taxon>
        <taxon>Tracheophyta</taxon>
        <taxon>Spermatophyta</taxon>
        <taxon>Magnoliopsida</taxon>
        <taxon>Liliopsida</taxon>
        <taxon>Poales</taxon>
        <taxon>Poaceae</taxon>
        <taxon>PACMAD clade</taxon>
        <taxon>Panicoideae</taxon>
        <taxon>Panicodae</taxon>
        <taxon>Paniceae</taxon>
        <taxon>Cenchrinae</taxon>
        <taxon>Setaria</taxon>
    </lineage>
</organism>
<dbReference type="Proteomes" id="UP000004995">
    <property type="component" value="Unassembled WGS sequence"/>
</dbReference>
<reference evidence="1" key="2">
    <citation type="submission" date="2018-08" db="UniProtKB">
        <authorList>
            <consortium name="EnsemblPlants"/>
        </authorList>
    </citation>
    <scope>IDENTIFICATION</scope>
    <source>
        <strain evidence="1">Yugu1</strain>
    </source>
</reference>
<evidence type="ECO:0000313" key="1">
    <source>
        <dbReference type="EnsemblPlants" id="KQL05245"/>
    </source>
</evidence>
<sequence>MDLEFGGTLEGFWMRVDSLYLPPLGLASHGP</sequence>
<reference evidence="2" key="1">
    <citation type="journal article" date="2012" name="Nat. Biotechnol.">
        <title>Reference genome sequence of the model plant Setaria.</title>
        <authorList>
            <person name="Bennetzen J.L."/>
            <person name="Schmutz J."/>
            <person name="Wang H."/>
            <person name="Percifield R."/>
            <person name="Hawkins J."/>
            <person name="Pontaroli A.C."/>
            <person name="Estep M."/>
            <person name="Feng L."/>
            <person name="Vaughn J.N."/>
            <person name="Grimwood J."/>
            <person name="Jenkins J."/>
            <person name="Barry K."/>
            <person name="Lindquist E."/>
            <person name="Hellsten U."/>
            <person name="Deshpande S."/>
            <person name="Wang X."/>
            <person name="Wu X."/>
            <person name="Mitros T."/>
            <person name="Triplett J."/>
            <person name="Yang X."/>
            <person name="Ye C.Y."/>
            <person name="Mauro-Herrera M."/>
            <person name="Wang L."/>
            <person name="Li P."/>
            <person name="Sharma M."/>
            <person name="Sharma R."/>
            <person name="Ronald P.C."/>
            <person name="Panaud O."/>
            <person name="Kellogg E.A."/>
            <person name="Brutnell T.P."/>
            <person name="Doust A.N."/>
            <person name="Tuskan G.A."/>
            <person name="Rokhsar D."/>
            <person name="Devos K.M."/>
        </authorList>
    </citation>
    <scope>NUCLEOTIDE SEQUENCE [LARGE SCALE GENOMIC DNA]</scope>
    <source>
        <strain evidence="2">cv. Yugu1</strain>
    </source>
</reference>
<evidence type="ECO:0000313" key="2">
    <source>
        <dbReference type="Proteomes" id="UP000004995"/>
    </source>
</evidence>